<protein>
    <submittedName>
        <fullName evidence="2">ABC transporter substrate-binding protein</fullName>
    </submittedName>
</protein>
<dbReference type="PANTHER" id="PTHR35271:SF1">
    <property type="entry name" value="ABC TRANSPORTER, SUBSTRATE-BINDING LIPOPROTEIN"/>
    <property type="match status" value="1"/>
</dbReference>
<dbReference type="PANTHER" id="PTHR35271">
    <property type="entry name" value="ABC TRANSPORTER, SUBSTRATE-BINDING LIPOPROTEIN-RELATED"/>
    <property type="match status" value="1"/>
</dbReference>
<dbReference type="InterPro" id="IPR007487">
    <property type="entry name" value="ABC_transpt-TYRBP-like"/>
</dbReference>
<accession>A0A9E8KQH5</accession>
<keyword evidence="3" id="KW-1185">Reference proteome</keyword>
<gene>
    <name evidence="2" type="ORF">NNL22_04555</name>
</gene>
<evidence type="ECO:0000256" key="1">
    <source>
        <dbReference type="SAM" id="SignalP"/>
    </source>
</evidence>
<dbReference type="Pfam" id="PF04392">
    <property type="entry name" value="ABC_sub_bind"/>
    <property type="match status" value="1"/>
</dbReference>
<feature type="chain" id="PRO_5039067861" evidence="1">
    <location>
        <begin position="23"/>
        <end position="319"/>
    </location>
</feature>
<dbReference type="RefSeq" id="WP_251811609.1">
    <property type="nucleotide sequence ID" value="NZ_CP101527.1"/>
</dbReference>
<dbReference type="EMBL" id="CP101527">
    <property type="protein sequence ID" value="UZW75859.1"/>
    <property type="molecule type" value="Genomic_DNA"/>
</dbReference>
<dbReference type="Gene3D" id="3.40.50.2300">
    <property type="match status" value="2"/>
</dbReference>
<dbReference type="CDD" id="cd06325">
    <property type="entry name" value="PBP1_ABC_unchar_transporter"/>
    <property type="match status" value="1"/>
</dbReference>
<reference evidence="2" key="1">
    <citation type="submission" date="2022-07" db="EMBL/GenBank/DDBJ databases">
        <title>Alkalimarinus sp. nov., isolated from gut of a Alitta virens.</title>
        <authorList>
            <person name="Yang A.I."/>
            <person name="Shin N.-R."/>
        </authorList>
    </citation>
    <scope>NUCLEOTIDE SEQUENCE</scope>
    <source>
        <strain evidence="2">FA028</strain>
    </source>
</reference>
<sequence length="319" mass="33689">MFKPMKLVAFMLACSASFSVTAEEKSVAITQIVEHPALDSVRLGVKEELIEQGFVEGENLKWQYESAQGNPTTAAQIARKFAGESPDVIVAIATPSAQTAAAAARNTAIVFSAVTDPVGAKLVKNLDKPGKNITGTTDMLPVKKHLELVKRLVPGIKTVGTIYNPGEANSVTIVELVEQTAPELDIKVIKAAATKSSDVLTAARSLVGKVDAIYLPTDNTVISAAEAVIKVGEQNNLPVIAADTDTVKRGAIAALGFNYYDVGRQTGAMVALILNGKKPGDIPVQGVEKMELYINPGAAERMGLELPTGILEEAKEVIK</sequence>
<organism evidence="2 3">
    <name type="scientific">Alkalimarinus sediminis</name>
    <dbReference type="NCBI Taxonomy" id="1632866"/>
    <lineage>
        <taxon>Bacteria</taxon>
        <taxon>Pseudomonadati</taxon>
        <taxon>Pseudomonadota</taxon>
        <taxon>Gammaproteobacteria</taxon>
        <taxon>Alteromonadales</taxon>
        <taxon>Alteromonadaceae</taxon>
        <taxon>Alkalimarinus</taxon>
    </lineage>
</organism>
<evidence type="ECO:0000313" key="3">
    <source>
        <dbReference type="Proteomes" id="UP001164472"/>
    </source>
</evidence>
<dbReference type="SUPFAM" id="SSF53822">
    <property type="entry name" value="Periplasmic binding protein-like I"/>
    <property type="match status" value="1"/>
</dbReference>
<dbReference type="Proteomes" id="UP001164472">
    <property type="component" value="Chromosome"/>
</dbReference>
<feature type="signal peptide" evidence="1">
    <location>
        <begin position="1"/>
        <end position="22"/>
    </location>
</feature>
<evidence type="ECO:0000313" key="2">
    <source>
        <dbReference type="EMBL" id="UZW75859.1"/>
    </source>
</evidence>
<dbReference type="InterPro" id="IPR028082">
    <property type="entry name" value="Peripla_BP_I"/>
</dbReference>
<dbReference type="KEGG" id="asem:NNL22_04555"/>
<dbReference type="AlphaFoldDB" id="A0A9E8KQH5"/>
<keyword evidence="1" id="KW-0732">Signal</keyword>
<proteinExistence type="predicted"/>
<name>A0A9E8KQH5_9ALTE</name>